<evidence type="ECO:0000313" key="1">
    <source>
        <dbReference type="EMBL" id="TNM94986.1"/>
    </source>
</evidence>
<comment type="caution">
    <text evidence="1">The sequence shown here is derived from an EMBL/GenBank/DDBJ whole genome shotgun (WGS) entry which is preliminary data.</text>
</comment>
<evidence type="ECO:0000313" key="2">
    <source>
        <dbReference type="Proteomes" id="UP000516260"/>
    </source>
</evidence>
<gene>
    <name evidence="1" type="ORF">fugu_017745</name>
</gene>
<dbReference type="AlphaFoldDB" id="A0A4Z2BTS2"/>
<dbReference type="Proteomes" id="UP000516260">
    <property type="component" value="Chromosome 19"/>
</dbReference>
<sequence length="140" mass="15021">MTKNAYGIARFQRGDSVILRHPIGSCHCSVPPPRSAHQSSCCVSSAAWSFSCDENHHTHTHRYLFHAACVISALPFGPQGEEPVVDSTLHREGAVHGGLWQRGGNCSDEGQLVSSGLAWACTRGGRGGGEEDRRATKPIT</sequence>
<dbReference type="EMBL" id="SWLE01000011">
    <property type="protein sequence ID" value="TNM94986.1"/>
    <property type="molecule type" value="Genomic_DNA"/>
</dbReference>
<organism evidence="1 2">
    <name type="scientific">Takifugu bimaculatus</name>
    <dbReference type="NCBI Taxonomy" id="433685"/>
    <lineage>
        <taxon>Eukaryota</taxon>
        <taxon>Metazoa</taxon>
        <taxon>Chordata</taxon>
        <taxon>Craniata</taxon>
        <taxon>Vertebrata</taxon>
        <taxon>Euteleostomi</taxon>
        <taxon>Actinopterygii</taxon>
        <taxon>Neopterygii</taxon>
        <taxon>Teleostei</taxon>
        <taxon>Neoteleostei</taxon>
        <taxon>Acanthomorphata</taxon>
        <taxon>Eupercaria</taxon>
        <taxon>Tetraodontiformes</taxon>
        <taxon>Tetradontoidea</taxon>
        <taxon>Tetraodontidae</taxon>
        <taxon>Takifugu</taxon>
    </lineage>
</organism>
<protein>
    <submittedName>
        <fullName evidence="1">Uncharacterized protein</fullName>
    </submittedName>
</protein>
<keyword evidence="2" id="KW-1185">Reference proteome</keyword>
<proteinExistence type="predicted"/>
<accession>A0A4Z2BTS2</accession>
<name>A0A4Z2BTS2_9TELE</name>
<reference evidence="1 2" key="1">
    <citation type="submission" date="2019-04" db="EMBL/GenBank/DDBJ databases">
        <title>The sequence and de novo assembly of Takifugu bimaculatus genome using PacBio and Hi-C technologies.</title>
        <authorList>
            <person name="Xu P."/>
            <person name="Liu B."/>
            <person name="Zhou Z."/>
        </authorList>
    </citation>
    <scope>NUCLEOTIDE SEQUENCE [LARGE SCALE GENOMIC DNA]</scope>
    <source>
        <strain evidence="1">TB-2018</strain>
        <tissue evidence="1">Muscle</tissue>
    </source>
</reference>